<keyword evidence="2" id="KW-0472">Membrane</keyword>
<evidence type="ECO:0000313" key="3">
    <source>
        <dbReference type="EMBL" id="AVO37507.2"/>
    </source>
</evidence>
<keyword evidence="2" id="KW-0812">Transmembrane</keyword>
<dbReference type="EMBL" id="CP027665">
    <property type="protein sequence ID" value="AVO37507.2"/>
    <property type="molecule type" value="Genomic_DNA"/>
</dbReference>
<feature type="transmembrane region" description="Helical" evidence="2">
    <location>
        <begin position="41"/>
        <end position="60"/>
    </location>
</feature>
<keyword evidence="2" id="KW-1133">Transmembrane helix</keyword>
<organism evidence="3 4">
    <name type="scientific">Pukyongiella litopenaei</name>
    <dbReference type="NCBI Taxonomy" id="2605946"/>
    <lineage>
        <taxon>Bacteria</taxon>
        <taxon>Pseudomonadati</taxon>
        <taxon>Pseudomonadota</taxon>
        <taxon>Alphaproteobacteria</taxon>
        <taxon>Rhodobacterales</taxon>
        <taxon>Paracoccaceae</taxon>
        <taxon>Pukyongiella</taxon>
    </lineage>
</organism>
<dbReference type="KEGG" id="thas:C6Y53_07130"/>
<gene>
    <name evidence="3" type="ORF">C6Y53_07130</name>
</gene>
<proteinExistence type="predicted"/>
<evidence type="ECO:0000256" key="1">
    <source>
        <dbReference type="SAM" id="MobiDB-lite"/>
    </source>
</evidence>
<dbReference type="AlphaFoldDB" id="A0A2S0MNU7"/>
<feature type="region of interest" description="Disordered" evidence="1">
    <location>
        <begin position="982"/>
        <end position="1004"/>
    </location>
</feature>
<accession>A0A2S0MNU7</accession>
<reference evidence="4" key="1">
    <citation type="submission" date="2018-03" db="EMBL/GenBank/DDBJ databases">
        <title>Genomic analysis of the strain SH-1 isolated from shrimp intestine.</title>
        <authorList>
            <person name="Kim Y.-S."/>
            <person name="Kim S.-E."/>
            <person name="Kim K.-H."/>
        </authorList>
    </citation>
    <scope>NUCLEOTIDE SEQUENCE [LARGE SCALE GENOMIC DNA]</scope>
    <source>
        <strain evidence="4">SH-1</strain>
    </source>
</reference>
<protein>
    <submittedName>
        <fullName evidence="3">Uncharacterized protein</fullName>
    </submittedName>
</protein>
<keyword evidence="4" id="KW-1185">Reference proteome</keyword>
<sequence length="1054" mass="119384">MTDGDDPAPAAPKPPPAKTGLAAKIRETVGRWSVARMVGRFLTYSAVLILLLYLLVPWAVRTLGDLPYDCCAGRFFNPEREGLISITSPQLFTRERLVNQRLDESAWIDRRIKAVDTLLEKQRFSTYSQVAVTKETLLAALETDETVESNIDAPDAMESFGELRIEPYNEFKRANSYRRLLVQEKFQSVLDDAHDTSSNTLQRLNFDLTITPARQRSTSVATVSLTLEQPKDPEWILQKYGELLFDVREELQDIAHRTISDRQKIYDVNTESSYALNAKTAELLRRELEQSVTDDVDVRTEIEALKESANEQYLGRLFSRFRQHLLSVGKDPAIGLALVKVFFPESEQWSDDMIGPLLDACSVGPTSIWALLPPNSTNSVNYLKLEEVHETFQKLKGAPIHSNVEERSKSMLRVALSESFFKASCPPSPEKLTQAAMIELLGKSYLEKQQKLDDWKVHCTIKKLNIARRSDTDAKQILDQSEEFKLIDDYFRKCNAVLNEVRAASRSAGLVLLVKAELENKPVDTAGRLRRIDDYFSISTESCDWQSCQLIVRTKSEQYRVAKRLAQNESAADDGRGKKDRKSAEEIEIDKRALMIGRQEALRLFSELSCFASARSYTVYPREGIGQNVHEKTSRDWSLLSWFGQNQVEGSSSVEQARITQSVPILGIGDIGNRDGRISERRPSECGADFVTLLNSLRMEVDLTSVLSKALNDSKDTLSEKLSDDWKKDMRCLLNKATDAIGDVELFEKTAQTCYQKSSDTIDQPGDEKVKDFDLSALTMVVRFLRERSTTISWIVFPKDEGLWGVRHVAQNIPLSAIVSLPSWWPGLQVVSETCWQRPKRMRVYSDRSLCPEPESPEKPVRRARVETSQLLPLPNGVEDVLSKLGFFLIRYPYIDRQGTENIVLESGREATLRLTGKRLWKNPKVRLGEQWSSEIEVLPDMRGILAKFECLDPLAPGDGKKMVHRETGLTELAGAEADRTSDIGFDADPRERTSDSTRYSELRSARVWTSEGNTQDVSVTVRAFRPRYVVYRQAERPCWEKGKGPDNRSQGGN</sequence>
<evidence type="ECO:0000313" key="4">
    <source>
        <dbReference type="Proteomes" id="UP000237655"/>
    </source>
</evidence>
<name>A0A2S0MNU7_9RHOB</name>
<evidence type="ECO:0000256" key="2">
    <source>
        <dbReference type="SAM" id="Phobius"/>
    </source>
</evidence>
<dbReference type="Proteomes" id="UP000237655">
    <property type="component" value="Chromosome"/>
</dbReference>
<dbReference type="RefSeq" id="WP_149615480.1">
    <property type="nucleotide sequence ID" value="NZ_CP027665.1"/>
</dbReference>